<dbReference type="InterPro" id="IPR036191">
    <property type="entry name" value="RRF_sf"/>
</dbReference>
<dbReference type="Pfam" id="PF01765">
    <property type="entry name" value="RRF"/>
    <property type="match status" value="1"/>
</dbReference>
<gene>
    <name evidence="4" type="ORF">M8044_000347</name>
</gene>
<keyword evidence="5" id="KW-1185">Reference proteome</keyword>
<dbReference type="Gene3D" id="3.30.1360.40">
    <property type="match status" value="1"/>
</dbReference>
<evidence type="ECO:0000313" key="5">
    <source>
        <dbReference type="Proteomes" id="UP001221763"/>
    </source>
</evidence>
<dbReference type="PANTHER" id="PTHR20982">
    <property type="entry name" value="RIBOSOME RECYCLING FACTOR"/>
    <property type="match status" value="1"/>
</dbReference>
<feature type="domain" description="Ribosome recycling factor" evidence="3">
    <location>
        <begin position="26"/>
        <end position="182"/>
    </location>
</feature>
<comment type="similarity">
    <text evidence="1">Belongs to the RRF family.</text>
</comment>
<dbReference type="EMBL" id="JANHJP010000005">
    <property type="protein sequence ID" value="MDC9032125.1"/>
    <property type="molecule type" value="Genomic_DNA"/>
</dbReference>
<dbReference type="RefSeq" id="WP_273585333.1">
    <property type="nucleotide sequence ID" value="NZ_JANHJP010000005.1"/>
</dbReference>
<evidence type="ECO:0000256" key="1">
    <source>
        <dbReference type="ARBA" id="ARBA00005912"/>
    </source>
</evidence>
<dbReference type="InterPro" id="IPR002661">
    <property type="entry name" value="Ribosome_recyc_fac"/>
</dbReference>
<reference evidence="4 5" key="1">
    <citation type="journal article" date="2023" name="Plant">
        <title>Draft Genome Sequence Resource of CBPPT1, a 'Candidatus Phytoplasma trifolii'-Related Strain Associated with Potato Purple Top Disease in the Columbia Basin, U.S.A.</title>
        <authorList>
            <person name="Wei W."/>
            <person name="Shao J."/>
            <person name="Bottner-Parker K.D."/>
            <person name="Zhao Y."/>
        </authorList>
    </citation>
    <scope>NUCLEOTIDE SEQUENCE [LARGE SCALE GENOMIC DNA]</scope>
    <source>
        <strain evidence="4 5">CBPPT1</strain>
    </source>
</reference>
<evidence type="ECO:0000259" key="3">
    <source>
        <dbReference type="Pfam" id="PF01765"/>
    </source>
</evidence>
<proteinExistence type="inferred from homology"/>
<dbReference type="Proteomes" id="UP001221763">
    <property type="component" value="Unassembled WGS sequence"/>
</dbReference>
<dbReference type="PANTHER" id="PTHR20982:SF3">
    <property type="entry name" value="MITOCHONDRIAL RIBOSOME RECYCLING FACTOR PSEUDO 1"/>
    <property type="match status" value="1"/>
</dbReference>
<evidence type="ECO:0000256" key="2">
    <source>
        <dbReference type="ARBA" id="ARBA00022917"/>
    </source>
</evidence>
<dbReference type="Gene3D" id="1.10.132.20">
    <property type="entry name" value="Ribosome-recycling factor"/>
    <property type="match status" value="1"/>
</dbReference>
<name>A0ABT5L953_9MOLU</name>
<comment type="caution">
    <text evidence="4">The sequence shown here is derived from an EMBL/GenBank/DDBJ whole genome shotgun (WGS) entry which is preliminary data.</text>
</comment>
<keyword evidence="2" id="KW-0648">Protein biosynthesis</keyword>
<sequence length="184" mass="21316">MEDLSKEILIKLENQIRKAQEVMLSKFNNIRTGRANPKILDKITINYYNEDIALKNISTISVHQGNQINIKPFDNTVINNISKAILNSDLGITPQDDGKVIKLIFPQPTEEKRKMLVKEVEKIAEQTKVIIRNIRRQGKEQIQKMNLNDTLENICLKDIQNLINKFIKLIEVETIKKNNELLKI</sequence>
<protein>
    <submittedName>
        <fullName evidence="4">Ribosome recycling factor</fullName>
    </submittedName>
</protein>
<evidence type="ECO:0000313" key="4">
    <source>
        <dbReference type="EMBL" id="MDC9032125.1"/>
    </source>
</evidence>
<organism evidence="4 5">
    <name type="scientific">Columbia Basin potato purple top phytoplasma</name>
    <dbReference type="NCBI Taxonomy" id="307134"/>
    <lineage>
        <taxon>Bacteria</taxon>
        <taxon>Bacillati</taxon>
        <taxon>Mycoplasmatota</taxon>
        <taxon>Mollicutes</taxon>
        <taxon>Acholeplasmatales</taxon>
        <taxon>Acholeplasmataceae</taxon>
        <taxon>Candidatus Phytoplasma</taxon>
        <taxon>16SrVI (Clover proliferation group)</taxon>
    </lineage>
</organism>
<dbReference type="SUPFAM" id="SSF55194">
    <property type="entry name" value="Ribosome recycling factor, RRF"/>
    <property type="match status" value="1"/>
</dbReference>
<dbReference type="InterPro" id="IPR023584">
    <property type="entry name" value="Ribosome_recyc_fac_dom"/>
</dbReference>
<accession>A0ABT5L953</accession>